<dbReference type="AlphaFoldDB" id="A0A345E834"/>
<geneLocation type="plasmid" evidence="1 2">
    <name>pCBA1113-02</name>
</geneLocation>
<dbReference type="RefSeq" id="WP_114587474.1">
    <property type="nucleotide sequence ID" value="NZ_CP031152.1"/>
</dbReference>
<dbReference type="OrthoDB" id="270110at2157"/>
<keyword evidence="1" id="KW-0614">Plasmid</keyword>
<dbReference type="PROSITE" id="PS51257">
    <property type="entry name" value="PROKAR_LIPOPROTEIN"/>
    <property type="match status" value="1"/>
</dbReference>
<dbReference type="EMBL" id="CP031152">
    <property type="protein sequence ID" value="AXG08356.1"/>
    <property type="molecule type" value="Genomic_DNA"/>
</dbReference>
<dbReference type="Proteomes" id="UP000253273">
    <property type="component" value="Plasmid pCBA1113-02"/>
</dbReference>
<keyword evidence="2" id="KW-1185">Reference proteome</keyword>
<dbReference type="PROSITE" id="PS51318">
    <property type="entry name" value="TAT"/>
    <property type="match status" value="1"/>
</dbReference>
<dbReference type="GeneID" id="37285213"/>
<reference evidence="1 2" key="1">
    <citation type="submission" date="2018-07" db="EMBL/GenBank/DDBJ databases">
        <title>Genome sequences of Haloplanus sp. CBA1113.</title>
        <authorList>
            <person name="Kim Y.B."/>
            <person name="Roh S.W."/>
        </authorList>
    </citation>
    <scope>NUCLEOTIDE SEQUENCE [LARGE SCALE GENOMIC DNA]</scope>
    <source>
        <strain evidence="1 2">CBA1113</strain>
        <plasmid evidence="1 2">pCBA1113-02</plasmid>
    </source>
</reference>
<sequence>MSRPTRRSLLAATGTAVMGTLTGCSALNPLSSEETVEYDATALATLPSDLPRVPAAVPVEPTSAHLTTARERVRSLLDDTDTEISAVPNGVVRHRLASEGESAHAALAQNDDESTRIDALAGLTYPRSEAMFVHAGLAAFDGDLTAVDIAARCDRHHRDAEAFLDDYRYVGPSDDPVGALTEHARIVGWGRTGIRLTETNRRYEYENTVLHVAELAQDIEWGRAYAVDARRLREHYVSTLDDPRDYGNRFSRVADDLVADIDPYVDAPDREALTSGFERDIENTAAAKLLEELARSRWSGAKMAVEDYDDGRNALAIVSAMRALAADRALADAREAVSDGAYSVPESVDPIEAERTAAVEGLRTLLDTAPALLVRRLAVYARNPIRNADRDIREDTVSSPGRYLYAQYAVANRFAAAAPAIVRRVEDALVS</sequence>
<proteinExistence type="predicted"/>
<protein>
    <submittedName>
        <fullName evidence="1">Uncharacterized protein</fullName>
    </submittedName>
</protein>
<organism evidence="1 2">
    <name type="scientific">Haloplanus rubicundus</name>
    <dbReference type="NCBI Taxonomy" id="1547898"/>
    <lineage>
        <taxon>Archaea</taxon>
        <taxon>Methanobacteriati</taxon>
        <taxon>Methanobacteriota</taxon>
        <taxon>Stenosarchaea group</taxon>
        <taxon>Halobacteria</taxon>
        <taxon>Halobacteriales</taxon>
        <taxon>Haloferacaceae</taxon>
        <taxon>Haloplanus</taxon>
    </lineage>
</organism>
<name>A0A345E834_9EURY</name>
<accession>A0A345E834</accession>
<evidence type="ECO:0000313" key="1">
    <source>
        <dbReference type="EMBL" id="AXG08356.1"/>
    </source>
</evidence>
<dbReference type="InterPro" id="IPR006311">
    <property type="entry name" value="TAT_signal"/>
</dbReference>
<dbReference type="KEGG" id="haj:DU500_17470"/>
<gene>
    <name evidence="1" type="ORF">DU500_17470</name>
</gene>
<evidence type="ECO:0000313" key="2">
    <source>
        <dbReference type="Proteomes" id="UP000253273"/>
    </source>
</evidence>